<keyword evidence="4" id="KW-1185">Reference proteome</keyword>
<dbReference type="OrthoDB" id="7832247at2759"/>
<sequence>MENPKNNVKKPLMSKPAVRIGIVVLVIHTVCWLGWNATRSVDSTSQSNAHHERLRAALDQK</sequence>
<proteinExistence type="predicted"/>
<organism evidence="3 4">
    <name type="scientific">Drosophila willistoni</name>
    <name type="common">Fruit fly</name>
    <dbReference type="NCBI Taxonomy" id="7260"/>
    <lineage>
        <taxon>Eukaryota</taxon>
        <taxon>Metazoa</taxon>
        <taxon>Ecdysozoa</taxon>
        <taxon>Arthropoda</taxon>
        <taxon>Hexapoda</taxon>
        <taxon>Insecta</taxon>
        <taxon>Pterygota</taxon>
        <taxon>Neoptera</taxon>
        <taxon>Endopterygota</taxon>
        <taxon>Diptera</taxon>
        <taxon>Brachycera</taxon>
        <taxon>Muscomorpha</taxon>
        <taxon>Ephydroidea</taxon>
        <taxon>Drosophilidae</taxon>
        <taxon>Drosophila</taxon>
        <taxon>Sophophora</taxon>
    </lineage>
</organism>
<evidence type="ECO:0000313" key="3">
    <source>
        <dbReference type="EMBL" id="KRF99105.1"/>
    </source>
</evidence>
<evidence type="ECO:0000256" key="1">
    <source>
        <dbReference type="SAM" id="MobiDB-lite"/>
    </source>
</evidence>
<evidence type="ECO:0000256" key="2">
    <source>
        <dbReference type="SAM" id="Phobius"/>
    </source>
</evidence>
<dbReference type="EMBL" id="CH964154">
    <property type="protein sequence ID" value="KRF99105.1"/>
    <property type="molecule type" value="Genomic_DNA"/>
</dbReference>
<dbReference type="Proteomes" id="UP000007798">
    <property type="component" value="Unassembled WGS sequence"/>
</dbReference>
<gene>
    <name evidence="3" type="primary">Dwil\GK28036</name>
    <name evidence="3" type="ORF">Dwil_GK28036</name>
</gene>
<reference evidence="3 4" key="1">
    <citation type="journal article" date="2007" name="Nature">
        <title>Evolution of genes and genomes on the Drosophila phylogeny.</title>
        <authorList>
            <consortium name="Drosophila 12 Genomes Consortium"/>
            <person name="Clark A.G."/>
            <person name="Eisen M.B."/>
            <person name="Smith D.R."/>
            <person name="Bergman C.M."/>
            <person name="Oliver B."/>
            <person name="Markow T.A."/>
            <person name="Kaufman T.C."/>
            <person name="Kellis M."/>
            <person name="Gelbart W."/>
            <person name="Iyer V.N."/>
            <person name="Pollard D.A."/>
            <person name="Sackton T.B."/>
            <person name="Larracuente A.M."/>
            <person name="Singh N.D."/>
            <person name="Abad J.P."/>
            <person name="Abt D.N."/>
            <person name="Adryan B."/>
            <person name="Aguade M."/>
            <person name="Akashi H."/>
            <person name="Anderson W.W."/>
            <person name="Aquadro C.F."/>
            <person name="Ardell D.H."/>
            <person name="Arguello R."/>
            <person name="Artieri C.G."/>
            <person name="Barbash D.A."/>
            <person name="Barker D."/>
            <person name="Barsanti P."/>
            <person name="Batterham P."/>
            <person name="Batzoglou S."/>
            <person name="Begun D."/>
            <person name="Bhutkar A."/>
            <person name="Blanco E."/>
            <person name="Bosak S.A."/>
            <person name="Bradley R.K."/>
            <person name="Brand A.D."/>
            <person name="Brent M.R."/>
            <person name="Brooks A.N."/>
            <person name="Brown R.H."/>
            <person name="Butlin R.K."/>
            <person name="Caggese C."/>
            <person name="Calvi B.R."/>
            <person name="Bernardo de Carvalho A."/>
            <person name="Caspi A."/>
            <person name="Castrezana S."/>
            <person name="Celniker S.E."/>
            <person name="Chang J.L."/>
            <person name="Chapple C."/>
            <person name="Chatterji S."/>
            <person name="Chinwalla A."/>
            <person name="Civetta A."/>
            <person name="Clifton S.W."/>
            <person name="Comeron J.M."/>
            <person name="Costello J.C."/>
            <person name="Coyne J.A."/>
            <person name="Daub J."/>
            <person name="David R.G."/>
            <person name="Delcher A.L."/>
            <person name="Delehaunty K."/>
            <person name="Do C.B."/>
            <person name="Ebling H."/>
            <person name="Edwards K."/>
            <person name="Eickbush T."/>
            <person name="Evans J.D."/>
            <person name="Filipski A."/>
            <person name="Findeiss S."/>
            <person name="Freyhult E."/>
            <person name="Fulton L."/>
            <person name="Fulton R."/>
            <person name="Garcia A.C."/>
            <person name="Gardiner A."/>
            <person name="Garfield D.A."/>
            <person name="Garvin B.E."/>
            <person name="Gibson G."/>
            <person name="Gilbert D."/>
            <person name="Gnerre S."/>
            <person name="Godfrey J."/>
            <person name="Good R."/>
            <person name="Gotea V."/>
            <person name="Gravely B."/>
            <person name="Greenberg A.J."/>
            <person name="Griffiths-Jones S."/>
            <person name="Gross S."/>
            <person name="Guigo R."/>
            <person name="Gustafson E.A."/>
            <person name="Haerty W."/>
            <person name="Hahn M.W."/>
            <person name="Halligan D.L."/>
            <person name="Halpern A.L."/>
            <person name="Halter G.M."/>
            <person name="Han M.V."/>
            <person name="Heger A."/>
            <person name="Hillier L."/>
            <person name="Hinrichs A.S."/>
            <person name="Holmes I."/>
            <person name="Hoskins R.A."/>
            <person name="Hubisz M.J."/>
            <person name="Hultmark D."/>
            <person name="Huntley M.A."/>
            <person name="Jaffe D.B."/>
            <person name="Jagadeeshan S."/>
            <person name="Jeck W.R."/>
            <person name="Johnson J."/>
            <person name="Jones C.D."/>
            <person name="Jordan W.C."/>
            <person name="Karpen G.H."/>
            <person name="Kataoka E."/>
            <person name="Keightley P.D."/>
            <person name="Kheradpour P."/>
            <person name="Kirkness E.F."/>
            <person name="Koerich L.B."/>
            <person name="Kristiansen K."/>
            <person name="Kudrna D."/>
            <person name="Kulathinal R.J."/>
            <person name="Kumar S."/>
            <person name="Kwok R."/>
            <person name="Lander E."/>
            <person name="Langley C.H."/>
            <person name="Lapoint R."/>
            <person name="Lazzaro B.P."/>
            <person name="Lee S.J."/>
            <person name="Levesque L."/>
            <person name="Li R."/>
            <person name="Lin C.F."/>
            <person name="Lin M.F."/>
            <person name="Lindblad-Toh K."/>
            <person name="Llopart A."/>
            <person name="Long M."/>
            <person name="Low L."/>
            <person name="Lozovsky E."/>
            <person name="Lu J."/>
            <person name="Luo M."/>
            <person name="Machado C.A."/>
            <person name="Makalowski W."/>
            <person name="Marzo M."/>
            <person name="Matsuda M."/>
            <person name="Matzkin L."/>
            <person name="McAllister B."/>
            <person name="McBride C.S."/>
            <person name="McKernan B."/>
            <person name="McKernan K."/>
            <person name="Mendez-Lago M."/>
            <person name="Minx P."/>
            <person name="Mollenhauer M.U."/>
            <person name="Montooth K."/>
            <person name="Mount S.M."/>
            <person name="Mu X."/>
            <person name="Myers E."/>
            <person name="Negre B."/>
            <person name="Newfeld S."/>
            <person name="Nielsen R."/>
            <person name="Noor M.A."/>
            <person name="O'Grady P."/>
            <person name="Pachter L."/>
            <person name="Papaceit M."/>
            <person name="Parisi M.J."/>
            <person name="Parisi M."/>
            <person name="Parts L."/>
            <person name="Pedersen J.S."/>
            <person name="Pesole G."/>
            <person name="Phillippy A.M."/>
            <person name="Ponting C.P."/>
            <person name="Pop M."/>
            <person name="Porcelli D."/>
            <person name="Powell J.R."/>
            <person name="Prohaska S."/>
            <person name="Pruitt K."/>
            <person name="Puig M."/>
            <person name="Quesneville H."/>
            <person name="Ram K.R."/>
            <person name="Rand D."/>
            <person name="Rasmussen M.D."/>
            <person name="Reed L.K."/>
            <person name="Reenan R."/>
            <person name="Reily A."/>
            <person name="Remington K.A."/>
            <person name="Rieger T.T."/>
            <person name="Ritchie M.G."/>
            <person name="Robin C."/>
            <person name="Rogers Y.H."/>
            <person name="Rohde C."/>
            <person name="Rozas J."/>
            <person name="Rubenfield M.J."/>
            <person name="Ruiz A."/>
            <person name="Russo S."/>
            <person name="Salzberg S.L."/>
            <person name="Sanchez-Gracia A."/>
            <person name="Saranga D.J."/>
            <person name="Sato H."/>
            <person name="Schaeffer S.W."/>
            <person name="Schatz M.C."/>
            <person name="Schlenke T."/>
            <person name="Schwartz R."/>
            <person name="Segarra C."/>
            <person name="Singh R.S."/>
            <person name="Sirot L."/>
            <person name="Sirota M."/>
            <person name="Sisneros N.B."/>
            <person name="Smith C.D."/>
            <person name="Smith T.F."/>
            <person name="Spieth J."/>
            <person name="Stage D.E."/>
            <person name="Stark A."/>
            <person name="Stephan W."/>
            <person name="Strausberg R.L."/>
            <person name="Strempel S."/>
            <person name="Sturgill D."/>
            <person name="Sutton G."/>
            <person name="Sutton G.G."/>
            <person name="Tao W."/>
            <person name="Teichmann S."/>
            <person name="Tobari Y.N."/>
            <person name="Tomimura Y."/>
            <person name="Tsolas J.M."/>
            <person name="Valente V.L."/>
            <person name="Venter E."/>
            <person name="Venter J.C."/>
            <person name="Vicario S."/>
            <person name="Vieira F.G."/>
            <person name="Vilella A.J."/>
            <person name="Villasante A."/>
            <person name="Walenz B."/>
            <person name="Wang J."/>
            <person name="Wasserman M."/>
            <person name="Watts T."/>
            <person name="Wilson D."/>
            <person name="Wilson R.K."/>
            <person name="Wing R.A."/>
            <person name="Wolfner M.F."/>
            <person name="Wong A."/>
            <person name="Wong G.K."/>
            <person name="Wu C.I."/>
            <person name="Wu G."/>
            <person name="Yamamoto D."/>
            <person name="Yang H.P."/>
            <person name="Yang S.P."/>
            <person name="Yorke J.A."/>
            <person name="Yoshida K."/>
            <person name="Zdobnov E."/>
            <person name="Zhang P."/>
            <person name="Zhang Y."/>
            <person name="Zimin A.V."/>
            <person name="Baldwin J."/>
            <person name="Abdouelleil A."/>
            <person name="Abdulkadir J."/>
            <person name="Abebe A."/>
            <person name="Abera B."/>
            <person name="Abreu J."/>
            <person name="Acer S.C."/>
            <person name="Aftuck L."/>
            <person name="Alexander A."/>
            <person name="An P."/>
            <person name="Anderson E."/>
            <person name="Anderson S."/>
            <person name="Arachi H."/>
            <person name="Azer M."/>
            <person name="Bachantsang P."/>
            <person name="Barry A."/>
            <person name="Bayul T."/>
            <person name="Berlin A."/>
            <person name="Bessette D."/>
            <person name="Bloom T."/>
            <person name="Blye J."/>
            <person name="Boguslavskiy L."/>
            <person name="Bonnet C."/>
            <person name="Boukhgalter B."/>
            <person name="Bourzgui I."/>
            <person name="Brown A."/>
            <person name="Cahill P."/>
            <person name="Channer S."/>
            <person name="Cheshatsang Y."/>
            <person name="Chuda L."/>
            <person name="Citroen M."/>
            <person name="Collymore A."/>
            <person name="Cooke P."/>
            <person name="Costello M."/>
            <person name="D'Aco K."/>
            <person name="Daza R."/>
            <person name="De Haan G."/>
            <person name="DeGray S."/>
            <person name="DeMaso C."/>
            <person name="Dhargay N."/>
            <person name="Dooley K."/>
            <person name="Dooley E."/>
            <person name="Doricent M."/>
            <person name="Dorje P."/>
            <person name="Dorjee K."/>
            <person name="Dupes A."/>
            <person name="Elong R."/>
            <person name="Falk J."/>
            <person name="Farina A."/>
            <person name="Faro S."/>
            <person name="Ferguson D."/>
            <person name="Fisher S."/>
            <person name="Foley C.D."/>
            <person name="Franke A."/>
            <person name="Friedrich D."/>
            <person name="Gadbois L."/>
            <person name="Gearin G."/>
            <person name="Gearin C.R."/>
            <person name="Giannoukos G."/>
            <person name="Goode T."/>
            <person name="Graham J."/>
            <person name="Grandbois E."/>
            <person name="Grewal S."/>
            <person name="Gyaltsen K."/>
            <person name="Hafez N."/>
            <person name="Hagos B."/>
            <person name="Hall J."/>
            <person name="Henson C."/>
            <person name="Hollinger A."/>
            <person name="Honan T."/>
            <person name="Huard M.D."/>
            <person name="Hughes L."/>
            <person name="Hurhula B."/>
            <person name="Husby M.E."/>
            <person name="Kamat A."/>
            <person name="Kanga B."/>
            <person name="Kashin S."/>
            <person name="Khazanovich D."/>
            <person name="Kisner P."/>
            <person name="Lance K."/>
            <person name="Lara M."/>
            <person name="Lee W."/>
            <person name="Lennon N."/>
            <person name="Letendre F."/>
            <person name="LeVine R."/>
            <person name="Lipovsky A."/>
            <person name="Liu X."/>
            <person name="Liu J."/>
            <person name="Liu S."/>
            <person name="Lokyitsang T."/>
            <person name="Lokyitsang Y."/>
            <person name="Lubonja R."/>
            <person name="Lui A."/>
            <person name="MacDonald P."/>
            <person name="Magnisalis V."/>
            <person name="Maru K."/>
            <person name="Matthews C."/>
            <person name="McCusker W."/>
            <person name="McDonough S."/>
            <person name="Mehta T."/>
            <person name="Meldrim J."/>
            <person name="Meneus L."/>
            <person name="Mihai O."/>
            <person name="Mihalev A."/>
            <person name="Mihova T."/>
            <person name="Mittelman R."/>
            <person name="Mlenga V."/>
            <person name="Montmayeur A."/>
            <person name="Mulrain L."/>
            <person name="Navidi A."/>
            <person name="Naylor J."/>
            <person name="Negash T."/>
            <person name="Nguyen T."/>
            <person name="Nguyen N."/>
            <person name="Nicol R."/>
            <person name="Norbu C."/>
            <person name="Norbu N."/>
            <person name="Novod N."/>
            <person name="O'Neill B."/>
            <person name="Osman S."/>
            <person name="Markiewicz E."/>
            <person name="Oyono O.L."/>
            <person name="Patti C."/>
            <person name="Phunkhang P."/>
            <person name="Pierre F."/>
            <person name="Priest M."/>
            <person name="Raghuraman S."/>
            <person name="Rege F."/>
            <person name="Reyes R."/>
            <person name="Rise C."/>
            <person name="Rogov P."/>
            <person name="Ross K."/>
            <person name="Ryan E."/>
            <person name="Settipalli S."/>
            <person name="Shea T."/>
            <person name="Sherpa N."/>
            <person name="Shi L."/>
            <person name="Shih D."/>
            <person name="Sparrow T."/>
            <person name="Spaulding J."/>
            <person name="Stalker J."/>
            <person name="Stange-Thomann N."/>
            <person name="Stavropoulos S."/>
            <person name="Stone C."/>
            <person name="Strader C."/>
            <person name="Tesfaye S."/>
            <person name="Thomson T."/>
            <person name="Thoulutsang Y."/>
            <person name="Thoulutsang D."/>
            <person name="Topham K."/>
            <person name="Topping I."/>
            <person name="Tsamla T."/>
            <person name="Vassiliev H."/>
            <person name="Vo A."/>
            <person name="Wangchuk T."/>
            <person name="Wangdi T."/>
            <person name="Weiand M."/>
            <person name="Wilkinson J."/>
            <person name="Wilson A."/>
            <person name="Yadav S."/>
            <person name="Young G."/>
            <person name="Yu Q."/>
            <person name="Zembek L."/>
            <person name="Zhong D."/>
            <person name="Zimmer A."/>
            <person name="Zwirko Z."/>
            <person name="Jaffe D.B."/>
            <person name="Alvarez P."/>
            <person name="Brockman W."/>
            <person name="Butler J."/>
            <person name="Chin C."/>
            <person name="Gnerre S."/>
            <person name="Grabherr M."/>
            <person name="Kleber M."/>
            <person name="Mauceli E."/>
            <person name="MacCallum I."/>
        </authorList>
    </citation>
    <scope>NUCLEOTIDE SEQUENCE [LARGE SCALE GENOMIC DNA]</scope>
    <source>
        <strain evidence="4">Tucson 14030-0811.24</strain>
    </source>
</reference>
<keyword evidence="2" id="KW-0472">Membrane</keyword>
<accession>A0A0Q9X1Y3</accession>
<dbReference type="InParanoid" id="A0A0Q9X1Y3"/>
<feature type="compositionally biased region" description="Basic and acidic residues" evidence="1">
    <location>
        <begin position="49"/>
        <end position="61"/>
    </location>
</feature>
<keyword evidence="2" id="KW-0812">Transmembrane</keyword>
<protein>
    <submittedName>
        <fullName evidence="3">Uncharacterized protein</fullName>
    </submittedName>
</protein>
<name>A0A0Q9X1Y3_DROWI</name>
<dbReference type="AlphaFoldDB" id="A0A0Q9X1Y3"/>
<feature type="region of interest" description="Disordered" evidence="1">
    <location>
        <begin position="41"/>
        <end position="61"/>
    </location>
</feature>
<keyword evidence="2" id="KW-1133">Transmembrane helix</keyword>
<evidence type="ECO:0000313" key="4">
    <source>
        <dbReference type="Proteomes" id="UP000007798"/>
    </source>
</evidence>
<feature type="transmembrane region" description="Helical" evidence="2">
    <location>
        <begin position="16"/>
        <end position="35"/>
    </location>
</feature>